<dbReference type="FunFam" id="1.10.340.30:FF:000004">
    <property type="entry name" value="DNA-3-methyladenine glycosylase II"/>
    <property type="match status" value="1"/>
</dbReference>
<protein>
    <recommendedName>
        <fullName evidence="3">DNA-3-methyladenine glycosylase II</fullName>
        <ecNumber evidence="3">3.2.2.21</ecNumber>
    </recommendedName>
</protein>
<dbReference type="InterPro" id="IPR011257">
    <property type="entry name" value="DNA_glycosylase"/>
</dbReference>
<dbReference type="PANTHER" id="PTHR43003:SF5">
    <property type="entry name" value="DNA-3-METHYLADENINE GLYCOSYLASE"/>
    <property type="match status" value="1"/>
</dbReference>
<evidence type="ECO:0000256" key="3">
    <source>
        <dbReference type="ARBA" id="ARBA00012000"/>
    </source>
</evidence>
<dbReference type="GO" id="GO:0006307">
    <property type="term" value="P:DNA alkylation repair"/>
    <property type="evidence" value="ECO:0007669"/>
    <property type="project" value="TreeGrafter"/>
</dbReference>
<dbReference type="GO" id="GO:0005737">
    <property type="term" value="C:cytoplasm"/>
    <property type="evidence" value="ECO:0007669"/>
    <property type="project" value="TreeGrafter"/>
</dbReference>
<evidence type="ECO:0000256" key="1">
    <source>
        <dbReference type="ARBA" id="ARBA00000086"/>
    </source>
</evidence>
<comment type="similarity">
    <text evidence="2">Belongs to the alkylbase DNA glycosidase AlkA family.</text>
</comment>
<evidence type="ECO:0000259" key="6">
    <source>
        <dbReference type="SMART" id="SM00478"/>
    </source>
</evidence>
<dbReference type="Pfam" id="PF00730">
    <property type="entry name" value="HhH-GPD"/>
    <property type="match status" value="1"/>
</dbReference>
<comment type="catalytic activity">
    <reaction evidence="1">
        <text>Hydrolysis of alkylated DNA, releasing 3-methyladenine, 3-methylguanine, 7-methylguanine and 7-methyladenine.</text>
        <dbReference type="EC" id="3.2.2.21"/>
    </reaction>
</comment>
<dbReference type="Proteomes" id="UP000034539">
    <property type="component" value="Unassembled WGS sequence"/>
</dbReference>
<dbReference type="EC" id="3.2.2.21" evidence="3"/>
<gene>
    <name evidence="7" type="ORF">UT63_C0007G0022</name>
</gene>
<dbReference type="SUPFAM" id="SSF48150">
    <property type="entry name" value="DNA-glycosylase"/>
    <property type="match status" value="1"/>
</dbReference>
<keyword evidence="5" id="KW-0234">DNA repair</keyword>
<evidence type="ECO:0000256" key="4">
    <source>
        <dbReference type="ARBA" id="ARBA00022763"/>
    </source>
</evidence>
<dbReference type="GO" id="GO:0032131">
    <property type="term" value="F:alkylated DNA binding"/>
    <property type="evidence" value="ECO:0007669"/>
    <property type="project" value="TreeGrafter"/>
</dbReference>
<accession>A0A0G0T844</accession>
<dbReference type="InterPro" id="IPR003265">
    <property type="entry name" value="HhH-GPD_domain"/>
</dbReference>
<feature type="domain" description="HhH-GPD" evidence="6">
    <location>
        <begin position="44"/>
        <end position="198"/>
    </location>
</feature>
<dbReference type="GO" id="GO:0006285">
    <property type="term" value="P:base-excision repair, AP site formation"/>
    <property type="evidence" value="ECO:0007669"/>
    <property type="project" value="TreeGrafter"/>
</dbReference>
<dbReference type="Gene3D" id="1.10.1670.40">
    <property type="match status" value="1"/>
</dbReference>
<dbReference type="AlphaFoldDB" id="A0A0G0T844"/>
<sequence length="202" mass="23487">MHQKIVSHFQKVDPIIYRTINRIEPLEPVEISGNYFSDICEAIINQQLSDKAARTIFNKFKELFPKKIITAEILISIPDQNIRNVGPSWKKVSFIKDLALKLVSGKIKLNHLNRLTDEEVIIELTKIKGIGRWTAEMFLMFSLGREDVFSSGDLGLRRGIQKLYKLETEPTLEEIEKISNKWSPYRTFAARIIWRANDLRED</sequence>
<dbReference type="SMART" id="SM00478">
    <property type="entry name" value="ENDO3c"/>
    <property type="match status" value="1"/>
</dbReference>
<dbReference type="CDD" id="cd00056">
    <property type="entry name" value="ENDO3c"/>
    <property type="match status" value="1"/>
</dbReference>
<evidence type="ECO:0000313" key="8">
    <source>
        <dbReference type="Proteomes" id="UP000034539"/>
    </source>
</evidence>
<reference evidence="7 8" key="1">
    <citation type="journal article" date="2015" name="Nature">
        <title>rRNA introns, odd ribosomes, and small enigmatic genomes across a large radiation of phyla.</title>
        <authorList>
            <person name="Brown C.T."/>
            <person name="Hug L.A."/>
            <person name="Thomas B.C."/>
            <person name="Sharon I."/>
            <person name="Castelle C.J."/>
            <person name="Singh A."/>
            <person name="Wilkins M.J."/>
            <person name="Williams K.H."/>
            <person name="Banfield J.F."/>
        </authorList>
    </citation>
    <scope>NUCLEOTIDE SEQUENCE [LARGE SCALE GENOMIC DNA]</scope>
</reference>
<keyword evidence="4" id="KW-0227">DNA damage</keyword>
<evidence type="ECO:0000313" key="7">
    <source>
        <dbReference type="EMBL" id="KKR34067.1"/>
    </source>
</evidence>
<dbReference type="EMBL" id="LBXN01000007">
    <property type="protein sequence ID" value="KKR34067.1"/>
    <property type="molecule type" value="Genomic_DNA"/>
</dbReference>
<dbReference type="GO" id="GO:0043916">
    <property type="term" value="F:DNA-7-methylguanine glycosylase activity"/>
    <property type="evidence" value="ECO:0007669"/>
    <property type="project" value="TreeGrafter"/>
</dbReference>
<evidence type="ECO:0000256" key="5">
    <source>
        <dbReference type="ARBA" id="ARBA00023204"/>
    </source>
</evidence>
<evidence type="ECO:0000256" key="2">
    <source>
        <dbReference type="ARBA" id="ARBA00010817"/>
    </source>
</evidence>
<dbReference type="GO" id="GO:0008725">
    <property type="term" value="F:DNA-3-methyladenine glycosylase activity"/>
    <property type="evidence" value="ECO:0007669"/>
    <property type="project" value="TreeGrafter"/>
</dbReference>
<dbReference type="GO" id="GO:0032993">
    <property type="term" value="C:protein-DNA complex"/>
    <property type="evidence" value="ECO:0007669"/>
    <property type="project" value="TreeGrafter"/>
</dbReference>
<organism evidence="7 8">
    <name type="scientific">Candidatus Gottesmanbacteria bacterium GW2011_GWC2_39_8</name>
    <dbReference type="NCBI Taxonomy" id="1618450"/>
    <lineage>
        <taxon>Bacteria</taxon>
        <taxon>Candidatus Gottesmaniibacteriota</taxon>
    </lineage>
</organism>
<comment type="caution">
    <text evidence="7">The sequence shown here is derived from an EMBL/GenBank/DDBJ whole genome shotgun (WGS) entry which is preliminary data.</text>
</comment>
<dbReference type="PANTHER" id="PTHR43003">
    <property type="entry name" value="DNA-3-METHYLADENINE GLYCOSYLASE"/>
    <property type="match status" value="1"/>
</dbReference>
<dbReference type="InterPro" id="IPR051912">
    <property type="entry name" value="Alkylbase_DNA_Glycosylase/TA"/>
</dbReference>
<proteinExistence type="inferred from homology"/>
<name>A0A0G0T844_9BACT</name>
<dbReference type="Gene3D" id="1.10.340.30">
    <property type="entry name" value="Hypothetical protein, domain 2"/>
    <property type="match status" value="1"/>
</dbReference>